<dbReference type="EMBL" id="CP007481">
    <property type="protein sequence ID" value="AHX11257.1"/>
    <property type="molecule type" value="Genomic_DNA"/>
</dbReference>
<sequence length="42" mass="4664">MSDLSKHQLCFLLFIINAKPGNIALNHMDILGKIGKKNPILC</sequence>
<dbReference type="KEGG" id="nhm:NHE_0298"/>
<protein>
    <submittedName>
        <fullName evidence="1">Uncharacterized protein</fullName>
    </submittedName>
</protein>
<dbReference type="HOGENOM" id="CLU_3254664_0_0_5"/>
<reference evidence="1 2" key="1">
    <citation type="submission" date="2014-03" db="EMBL/GenBank/DDBJ databases">
        <title>Sequencing and Comparison of Genomes and Transcriptome Profiles of Human Ehrlichiosis Agents.</title>
        <authorList>
            <person name="Lin M."/>
            <person name="Daugherty S.C."/>
            <person name="Nagaraj S."/>
            <person name="Cheng Z."/>
            <person name="Xiong Q."/>
            <person name="Lin F.-Y."/>
            <person name="Sengamalay N."/>
            <person name="Ott S."/>
            <person name="Godinez A."/>
            <person name="Tallon L.J."/>
            <person name="Sadzewicz L."/>
            <person name="Fraser C.M."/>
            <person name="Dunning Hotopp J.C."/>
            <person name="Rikihisa Y."/>
        </authorList>
    </citation>
    <scope>NUCLEOTIDE SEQUENCE [LARGE SCALE GENOMIC DNA]</scope>
    <source>
        <strain evidence="1 2">Oregon</strain>
    </source>
</reference>
<dbReference type="AlphaFoldDB" id="X5GW05"/>
<gene>
    <name evidence="1" type="ORF">NHE_0298</name>
</gene>
<evidence type="ECO:0000313" key="1">
    <source>
        <dbReference type="EMBL" id="AHX11257.1"/>
    </source>
</evidence>
<proteinExistence type="predicted"/>
<evidence type="ECO:0000313" key="2">
    <source>
        <dbReference type="Proteomes" id="UP000023755"/>
    </source>
</evidence>
<accession>X5GW05</accession>
<name>X5GW05_9RICK</name>
<organism evidence="1 2">
    <name type="scientific">Neorickettsia helminthoeca str. Oregon</name>
    <dbReference type="NCBI Taxonomy" id="1286528"/>
    <lineage>
        <taxon>Bacteria</taxon>
        <taxon>Pseudomonadati</taxon>
        <taxon>Pseudomonadota</taxon>
        <taxon>Alphaproteobacteria</taxon>
        <taxon>Rickettsiales</taxon>
        <taxon>Anaplasmataceae</taxon>
        <taxon>Neorickettsia</taxon>
    </lineage>
</organism>
<dbReference type="Proteomes" id="UP000023755">
    <property type="component" value="Chromosome"/>
</dbReference>
<keyword evidence="2" id="KW-1185">Reference proteome</keyword>